<organism evidence="9 10">
    <name type="scientific">Capronia epimyces CBS 606.96</name>
    <dbReference type="NCBI Taxonomy" id="1182542"/>
    <lineage>
        <taxon>Eukaryota</taxon>
        <taxon>Fungi</taxon>
        <taxon>Dikarya</taxon>
        <taxon>Ascomycota</taxon>
        <taxon>Pezizomycotina</taxon>
        <taxon>Eurotiomycetes</taxon>
        <taxon>Chaetothyriomycetidae</taxon>
        <taxon>Chaetothyriales</taxon>
        <taxon>Herpotrichiellaceae</taxon>
        <taxon>Capronia</taxon>
    </lineage>
</organism>
<dbReference type="OrthoDB" id="6486656at2759"/>
<sequence>MASVGDQIEHGRLSNASPSPSHPPWQQPTRRRGRNASACSQCHSRKQKCNGGQPCLNCIRRGVDHLCSGPPASHSRQKPAPRPLQSAVASVGQSSSSTPPIETSVAVAATGGDEPSRPRQDQPRIGQLWRSRGAPAFFGTSYFGPQVAATMINSPAPDIPAGTGSSSARKTETINARPFRDESGPYSQIWDLLGLLPRRKSFVDHLVERFFSDLNGHIDAVHPASFQQSYSLFWERKSGFDDVTTVDLRWLALLFVILAIGAYLDCPRTSSADTQRDYEEASLRFYWASRRAIVIAPSFYGESTDLVRAGVLITRYLIQTQRLAESWLTVGFAARLGIAQGLHVDGEKWGLPRRATETRRRLWCHLYTLDRMISLALGRPYCISDAQSLLEEPQNVYVDDLTDDEAHLAQPRPLSDPTISVMASLEYRLAKVIGQIQEACFHFDTASYRDVLALDERLMGWKQALPPYFALDGPDLSLDATHPFLAWQRLYLHTSFHFARITLHRPYLLRPSLTDRYQFSRDACLSSARADLKTRLDSHFHSVDSAAHYTWSLSAHQLCNSAIILGILAVREASSVQNPGIVDDLEAYCEMQRSEMWLSEFGLAEVSVVEMCIAKLKKQLQYARDRDRDRDQARDSRHRPRPRPSGLGVSSTSGPAAVASPTPNALNDDNDANDTMLTLPTATATTTASWTADQSFTPAISGPTSPIWQDQLFPGSLPGFTDLQTWQEVIDEIGADFSNAA</sequence>
<evidence type="ECO:0000313" key="9">
    <source>
        <dbReference type="EMBL" id="EXJ85250.1"/>
    </source>
</evidence>
<dbReference type="SMART" id="SM00906">
    <property type="entry name" value="Fungal_trans"/>
    <property type="match status" value="1"/>
</dbReference>
<evidence type="ECO:0000313" key="10">
    <source>
        <dbReference type="Proteomes" id="UP000019478"/>
    </source>
</evidence>
<name>W9Y6I9_9EURO</name>
<dbReference type="GO" id="GO:0005634">
    <property type="term" value="C:nucleus"/>
    <property type="evidence" value="ECO:0007669"/>
    <property type="project" value="UniProtKB-SubCell"/>
</dbReference>
<proteinExistence type="predicted"/>
<comment type="subcellular location">
    <subcellularLocation>
        <location evidence="1">Nucleus</location>
    </subcellularLocation>
</comment>
<dbReference type="PANTHER" id="PTHR31001:SF87">
    <property type="entry name" value="COL-21"/>
    <property type="match status" value="1"/>
</dbReference>
<evidence type="ECO:0000256" key="7">
    <source>
        <dbReference type="SAM" id="MobiDB-lite"/>
    </source>
</evidence>
<dbReference type="SUPFAM" id="SSF57701">
    <property type="entry name" value="Zn2/Cys6 DNA-binding domain"/>
    <property type="match status" value="1"/>
</dbReference>
<evidence type="ECO:0000256" key="1">
    <source>
        <dbReference type="ARBA" id="ARBA00004123"/>
    </source>
</evidence>
<dbReference type="GeneID" id="19170035"/>
<dbReference type="GO" id="GO:0006351">
    <property type="term" value="P:DNA-templated transcription"/>
    <property type="evidence" value="ECO:0007669"/>
    <property type="project" value="InterPro"/>
</dbReference>
<feature type="region of interest" description="Disordered" evidence="7">
    <location>
        <begin position="69"/>
        <end position="101"/>
    </location>
</feature>
<feature type="region of interest" description="Disordered" evidence="7">
    <location>
        <begin position="1"/>
        <end position="50"/>
    </location>
</feature>
<evidence type="ECO:0000259" key="8">
    <source>
        <dbReference type="PROSITE" id="PS50048"/>
    </source>
</evidence>
<protein>
    <recommendedName>
        <fullName evidence="8">Zn(2)-C6 fungal-type domain-containing protein</fullName>
    </recommendedName>
</protein>
<feature type="domain" description="Zn(2)-C6 fungal-type" evidence="8">
    <location>
        <begin position="38"/>
        <end position="68"/>
    </location>
</feature>
<evidence type="ECO:0000256" key="2">
    <source>
        <dbReference type="ARBA" id="ARBA00022723"/>
    </source>
</evidence>
<comment type="caution">
    <text evidence="9">The sequence shown here is derived from an EMBL/GenBank/DDBJ whole genome shotgun (WGS) entry which is preliminary data.</text>
</comment>
<dbReference type="AlphaFoldDB" id="W9Y6I9"/>
<keyword evidence="3" id="KW-0805">Transcription regulation</keyword>
<evidence type="ECO:0000256" key="5">
    <source>
        <dbReference type="ARBA" id="ARBA00023163"/>
    </source>
</evidence>
<keyword evidence="10" id="KW-1185">Reference proteome</keyword>
<dbReference type="GO" id="GO:0000981">
    <property type="term" value="F:DNA-binding transcription factor activity, RNA polymerase II-specific"/>
    <property type="evidence" value="ECO:0007669"/>
    <property type="project" value="InterPro"/>
</dbReference>
<feature type="compositionally biased region" description="Basic and acidic residues" evidence="7">
    <location>
        <begin position="623"/>
        <end position="635"/>
    </location>
</feature>
<evidence type="ECO:0000256" key="6">
    <source>
        <dbReference type="ARBA" id="ARBA00023242"/>
    </source>
</evidence>
<dbReference type="InterPro" id="IPR007219">
    <property type="entry name" value="XnlR_reg_dom"/>
</dbReference>
<feature type="region of interest" description="Disordered" evidence="7">
    <location>
        <begin position="623"/>
        <end position="676"/>
    </location>
</feature>
<evidence type="ECO:0000256" key="4">
    <source>
        <dbReference type="ARBA" id="ARBA00023125"/>
    </source>
</evidence>
<keyword evidence="2" id="KW-0479">Metal-binding</keyword>
<dbReference type="PROSITE" id="PS00463">
    <property type="entry name" value="ZN2_CY6_FUNGAL_1"/>
    <property type="match status" value="1"/>
</dbReference>
<dbReference type="InterPro" id="IPR036864">
    <property type="entry name" value="Zn2-C6_fun-type_DNA-bd_sf"/>
</dbReference>
<gene>
    <name evidence="9" type="ORF">A1O3_05925</name>
</gene>
<feature type="compositionally biased region" description="Low complexity" evidence="7">
    <location>
        <begin position="85"/>
        <end position="97"/>
    </location>
</feature>
<dbReference type="HOGENOM" id="CLU_007574_0_0_1"/>
<dbReference type="Pfam" id="PF04082">
    <property type="entry name" value="Fungal_trans"/>
    <property type="match status" value="1"/>
</dbReference>
<dbReference type="Gene3D" id="4.10.240.10">
    <property type="entry name" value="Zn(2)-C6 fungal-type DNA-binding domain"/>
    <property type="match status" value="1"/>
</dbReference>
<dbReference type="InterPro" id="IPR050613">
    <property type="entry name" value="Sec_Metabolite_Reg"/>
</dbReference>
<accession>W9Y6I9</accession>
<dbReference type="CDD" id="cd00067">
    <property type="entry name" value="GAL4"/>
    <property type="match status" value="1"/>
</dbReference>
<evidence type="ECO:0000256" key="3">
    <source>
        <dbReference type="ARBA" id="ARBA00023015"/>
    </source>
</evidence>
<dbReference type="EMBL" id="AMGY01000004">
    <property type="protein sequence ID" value="EXJ85250.1"/>
    <property type="molecule type" value="Genomic_DNA"/>
</dbReference>
<dbReference type="PANTHER" id="PTHR31001">
    <property type="entry name" value="UNCHARACTERIZED TRANSCRIPTIONAL REGULATORY PROTEIN"/>
    <property type="match status" value="1"/>
</dbReference>
<dbReference type="InterPro" id="IPR001138">
    <property type="entry name" value="Zn2Cys6_DnaBD"/>
</dbReference>
<keyword evidence="5" id="KW-0804">Transcription</keyword>
<keyword evidence="4" id="KW-0238">DNA-binding</keyword>
<dbReference type="SMART" id="SM00066">
    <property type="entry name" value="GAL4"/>
    <property type="match status" value="1"/>
</dbReference>
<dbReference type="Proteomes" id="UP000019478">
    <property type="component" value="Unassembled WGS sequence"/>
</dbReference>
<dbReference type="CDD" id="cd12148">
    <property type="entry name" value="fungal_TF_MHR"/>
    <property type="match status" value="1"/>
</dbReference>
<keyword evidence="6" id="KW-0539">Nucleus</keyword>
<reference evidence="9 10" key="1">
    <citation type="submission" date="2013-03" db="EMBL/GenBank/DDBJ databases">
        <title>The Genome Sequence of Capronia epimyces CBS 606.96.</title>
        <authorList>
            <consortium name="The Broad Institute Genomics Platform"/>
            <person name="Cuomo C."/>
            <person name="de Hoog S."/>
            <person name="Gorbushina A."/>
            <person name="Walker B."/>
            <person name="Young S.K."/>
            <person name="Zeng Q."/>
            <person name="Gargeya S."/>
            <person name="Fitzgerald M."/>
            <person name="Haas B."/>
            <person name="Abouelleil A."/>
            <person name="Allen A.W."/>
            <person name="Alvarado L."/>
            <person name="Arachchi H.M."/>
            <person name="Berlin A.M."/>
            <person name="Chapman S.B."/>
            <person name="Gainer-Dewar J."/>
            <person name="Goldberg J."/>
            <person name="Griggs A."/>
            <person name="Gujja S."/>
            <person name="Hansen M."/>
            <person name="Howarth C."/>
            <person name="Imamovic A."/>
            <person name="Ireland A."/>
            <person name="Larimer J."/>
            <person name="McCowan C."/>
            <person name="Murphy C."/>
            <person name="Pearson M."/>
            <person name="Poon T.W."/>
            <person name="Priest M."/>
            <person name="Roberts A."/>
            <person name="Saif S."/>
            <person name="Shea T."/>
            <person name="Sisk P."/>
            <person name="Sykes S."/>
            <person name="Wortman J."/>
            <person name="Nusbaum C."/>
            <person name="Birren B."/>
        </authorList>
    </citation>
    <scope>NUCLEOTIDE SEQUENCE [LARGE SCALE GENOMIC DNA]</scope>
    <source>
        <strain evidence="9 10">CBS 606.96</strain>
    </source>
</reference>
<dbReference type="GO" id="GO:0003677">
    <property type="term" value="F:DNA binding"/>
    <property type="evidence" value="ECO:0007669"/>
    <property type="project" value="UniProtKB-KW"/>
</dbReference>
<dbReference type="Pfam" id="PF00172">
    <property type="entry name" value="Zn_clus"/>
    <property type="match status" value="1"/>
</dbReference>
<dbReference type="STRING" id="1182542.W9Y6I9"/>
<dbReference type="PROSITE" id="PS50048">
    <property type="entry name" value="ZN2_CY6_FUNGAL_2"/>
    <property type="match status" value="1"/>
</dbReference>
<dbReference type="RefSeq" id="XP_007734235.1">
    <property type="nucleotide sequence ID" value="XM_007736045.1"/>
</dbReference>
<dbReference type="GO" id="GO:0008270">
    <property type="term" value="F:zinc ion binding"/>
    <property type="evidence" value="ECO:0007669"/>
    <property type="project" value="InterPro"/>
</dbReference>
<dbReference type="eggNOG" id="ENOG502QSCH">
    <property type="taxonomic scope" value="Eukaryota"/>
</dbReference>